<accession>A0A7R9MLU2</accession>
<organism evidence="2">
    <name type="scientific">Oppiella nova</name>
    <dbReference type="NCBI Taxonomy" id="334625"/>
    <lineage>
        <taxon>Eukaryota</taxon>
        <taxon>Metazoa</taxon>
        <taxon>Ecdysozoa</taxon>
        <taxon>Arthropoda</taxon>
        <taxon>Chelicerata</taxon>
        <taxon>Arachnida</taxon>
        <taxon>Acari</taxon>
        <taxon>Acariformes</taxon>
        <taxon>Sarcoptiformes</taxon>
        <taxon>Oribatida</taxon>
        <taxon>Brachypylina</taxon>
        <taxon>Oppioidea</taxon>
        <taxon>Oppiidae</taxon>
        <taxon>Oppiella</taxon>
    </lineage>
</organism>
<dbReference type="Proteomes" id="UP000728032">
    <property type="component" value="Unassembled WGS sequence"/>
</dbReference>
<gene>
    <name evidence="2" type="ORF">ONB1V03_LOCUS18882</name>
</gene>
<dbReference type="EMBL" id="OC942105">
    <property type="protein sequence ID" value="CAD7662322.1"/>
    <property type="molecule type" value="Genomic_DNA"/>
</dbReference>
<dbReference type="EMBL" id="CAJPVJ010027280">
    <property type="protein sequence ID" value="CAG2179458.1"/>
    <property type="molecule type" value="Genomic_DNA"/>
</dbReference>
<dbReference type="AlphaFoldDB" id="A0A7R9MLU2"/>
<evidence type="ECO:0000313" key="3">
    <source>
        <dbReference type="Proteomes" id="UP000728032"/>
    </source>
</evidence>
<keyword evidence="1" id="KW-0472">Membrane</keyword>
<keyword evidence="3" id="KW-1185">Reference proteome</keyword>
<sequence>MAVTVSQVLFLMTIPTMIALGVGYVVMPSDDQKRKYWNQKYADKQSFTQKTVDNNDQFMDVIRKSASSDTLMFGRKSGPTDSASK</sequence>
<protein>
    <submittedName>
        <fullName evidence="2">Uncharacterized protein</fullName>
    </submittedName>
</protein>
<evidence type="ECO:0000256" key="1">
    <source>
        <dbReference type="SAM" id="Phobius"/>
    </source>
</evidence>
<proteinExistence type="predicted"/>
<feature type="transmembrane region" description="Helical" evidence="1">
    <location>
        <begin position="6"/>
        <end position="27"/>
    </location>
</feature>
<reference evidence="2" key="1">
    <citation type="submission" date="2020-11" db="EMBL/GenBank/DDBJ databases">
        <authorList>
            <person name="Tran Van P."/>
        </authorList>
    </citation>
    <scope>NUCLEOTIDE SEQUENCE</scope>
</reference>
<keyword evidence="1" id="KW-0812">Transmembrane</keyword>
<name>A0A7R9MLU2_9ACAR</name>
<evidence type="ECO:0000313" key="2">
    <source>
        <dbReference type="EMBL" id="CAD7662322.1"/>
    </source>
</evidence>
<keyword evidence="1" id="KW-1133">Transmembrane helix</keyword>